<name>A0A0W0G1P5_MONRR</name>
<dbReference type="EMBL" id="LATX01001322">
    <property type="protein sequence ID" value="KTB42527.1"/>
    <property type="molecule type" value="Genomic_DNA"/>
</dbReference>
<evidence type="ECO:0000313" key="2">
    <source>
        <dbReference type="Proteomes" id="UP000054988"/>
    </source>
</evidence>
<organism evidence="1 2">
    <name type="scientific">Moniliophthora roreri</name>
    <name type="common">Frosty pod rot fungus</name>
    <name type="synonym">Monilia roreri</name>
    <dbReference type="NCBI Taxonomy" id="221103"/>
    <lineage>
        <taxon>Eukaryota</taxon>
        <taxon>Fungi</taxon>
        <taxon>Dikarya</taxon>
        <taxon>Basidiomycota</taxon>
        <taxon>Agaricomycotina</taxon>
        <taxon>Agaricomycetes</taxon>
        <taxon>Agaricomycetidae</taxon>
        <taxon>Agaricales</taxon>
        <taxon>Marasmiineae</taxon>
        <taxon>Marasmiaceae</taxon>
        <taxon>Moniliophthora</taxon>
    </lineage>
</organism>
<reference evidence="1 2" key="1">
    <citation type="submission" date="2015-12" db="EMBL/GenBank/DDBJ databases">
        <title>Draft genome sequence of Moniliophthora roreri, the causal agent of frosty pod rot of cacao.</title>
        <authorList>
            <person name="Aime M.C."/>
            <person name="Diaz-Valderrama J.R."/>
            <person name="Kijpornyongpan T."/>
            <person name="Phillips-Mora W."/>
        </authorList>
    </citation>
    <scope>NUCLEOTIDE SEQUENCE [LARGE SCALE GENOMIC DNA]</scope>
    <source>
        <strain evidence="1 2">MCA 2952</strain>
    </source>
</reference>
<comment type="caution">
    <text evidence="1">The sequence shown here is derived from an EMBL/GenBank/DDBJ whole genome shotgun (WGS) entry which is preliminary data.</text>
</comment>
<evidence type="ECO:0000313" key="1">
    <source>
        <dbReference type="EMBL" id="KTB42527.1"/>
    </source>
</evidence>
<dbReference type="Proteomes" id="UP000054988">
    <property type="component" value="Unassembled WGS sequence"/>
</dbReference>
<sequence>MALGSASKEQLGFNSTYWFTINGIEYETLKAISIYKAKFLLGRANCVFKVQHVVNVELIGPISVLKDLWLPEGAKTELKIQQNVKANTNKVHVVEGLDAADFEKHFVAIKHCETMKIPSMMNPREFVDDNSTNFLRGKDLSCMRNKFILKLIMTWYPTSLSLTGSQMLNSIGSIPSDHRAQTQDIHMLSQEHSPAKIMAQIRLWLLLIEHDLKGVDEEEDS</sequence>
<accession>A0A0W0G1P5</accession>
<protein>
    <submittedName>
        <fullName evidence="1">Uncharacterized protein</fullName>
    </submittedName>
</protein>
<proteinExistence type="predicted"/>
<dbReference type="AlphaFoldDB" id="A0A0W0G1P5"/>
<gene>
    <name evidence="1" type="ORF">WG66_4897</name>
</gene>